<dbReference type="InterPro" id="IPR003593">
    <property type="entry name" value="AAA+_ATPase"/>
</dbReference>
<keyword evidence="4" id="KW-1185">Reference proteome</keyword>
<reference evidence="3 4" key="1">
    <citation type="submission" date="2024-01" db="EMBL/GenBank/DDBJ databases">
        <title>Multi-omics insights into the function and evolution of sodium benzoate biodegradation pathways in Benzoatithermus flavus gen. nov., sp. nov. from hot spring.</title>
        <authorList>
            <person name="Hu C.-J."/>
            <person name="Li W.-J."/>
        </authorList>
    </citation>
    <scope>NUCLEOTIDE SEQUENCE [LARGE SCALE GENOMIC DNA]</scope>
    <source>
        <strain evidence="3 4">SYSU G07066</strain>
    </source>
</reference>
<accession>A0ABU8XR30</accession>
<dbReference type="RefSeq" id="WP_418158683.1">
    <property type="nucleotide sequence ID" value="NZ_JBBLZC010000005.1"/>
</dbReference>
<comment type="caution">
    <text evidence="3">The sequence shown here is derived from an EMBL/GenBank/DDBJ whole genome shotgun (WGS) entry which is preliminary data.</text>
</comment>
<evidence type="ECO:0000259" key="2">
    <source>
        <dbReference type="SMART" id="SM00382"/>
    </source>
</evidence>
<protein>
    <submittedName>
        <fullName evidence="3">CpaF family protein</fullName>
    </submittedName>
</protein>
<evidence type="ECO:0000313" key="3">
    <source>
        <dbReference type="EMBL" id="MEK0082829.1"/>
    </source>
</evidence>
<dbReference type="InterPro" id="IPR027417">
    <property type="entry name" value="P-loop_NTPase"/>
</dbReference>
<dbReference type="EMBL" id="JBBLZC010000005">
    <property type="protein sequence ID" value="MEK0082829.1"/>
    <property type="molecule type" value="Genomic_DNA"/>
</dbReference>
<dbReference type="CDD" id="cd01130">
    <property type="entry name" value="VirB11-like_ATPase"/>
    <property type="match status" value="1"/>
</dbReference>
<name>A0ABU8XR30_9PROT</name>
<dbReference type="Pfam" id="PF00437">
    <property type="entry name" value="T2SSE"/>
    <property type="match status" value="1"/>
</dbReference>
<feature type="domain" description="AAA+ ATPase" evidence="2">
    <location>
        <begin position="225"/>
        <end position="433"/>
    </location>
</feature>
<gene>
    <name evidence="3" type="ORF">U1T56_06685</name>
</gene>
<comment type="similarity">
    <text evidence="1">Belongs to the GSP E family.</text>
</comment>
<sequence length="449" mass="49689">MFGRKVTLPQVERVESPGAAGRATQPPPDQEEIFRAHFRRIRERLIARINVSAAVLTGRERLARYLGAVVAEIAGAERLRMTAEEQERVVGLLLDDMFGLGPIEPLLADETVTDILINGPNQVYVERHGLLELTNVTFQDEDHVVNIAQRIASSVGRRVDETSPMVDARLADGSRVNIVLPPLALDGACISIRKFARTRIDLAAMVQNGSLSLGMGRLLAIAGRCRLNIVISGGTGSGKTTLLNALSQMIDRRERIITIEDAAELQLQQPHVVRLETRPPSIEGIGEINQRELVRNALRMRPDRIILGETRGAEAFDVLQAMNTGHDGSMTTIHANSPRDALVRLENMVVAASPNLPLRAIRSQIVSAIHLIVQVARMRDGKRRVLAITEITGLEGDVIATQDLFHFVYDDNESSDEVRGRYVCNRIRPRFAEKARYYGLEDELMACMA</sequence>
<evidence type="ECO:0000256" key="1">
    <source>
        <dbReference type="ARBA" id="ARBA00006611"/>
    </source>
</evidence>
<dbReference type="SMART" id="SM00382">
    <property type="entry name" value="AAA"/>
    <property type="match status" value="1"/>
</dbReference>
<organism evidence="3 4">
    <name type="scientific">Benzoatithermus flavus</name>
    <dbReference type="NCBI Taxonomy" id="3108223"/>
    <lineage>
        <taxon>Bacteria</taxon>
        <taxon>Pseudomonadati</taxon>
        <taxon>Pseudomonadota</taxon>
        <taxon>Alphaproteobacteria</taxon>
        <taxon>Geminicoccales</taxon>
        <taxon>Geminicoccaceae</taxon>
        <taxon>Benzoatithermus</taxon>
    </lineage>
</organism>
<dbReference type="SUPFAM" id="SSF52540">
    <property type="entry name" value="P-loop containing nucleoside triphosphate hydrolases"/>
    <property type="match status" value="1"/>
</dbReference>
<evidence type="ECO:0000313" key="4">
    <source>
        <dbReference type="Proteomes" id="UP001375743"/>
    </source>
</evidence>
<dbReference type="PANTHER" id="PTHR30486">
    <property type="entry name" value="TWITCHING MOTILITY PROTEIN PILT"/>
    <property type="match status" value="1"/>
</dbReference>
<dbReference type="InterPro" id="IPR050921">
    <property type="entry name" value="T4SS_GSP_E_ATPase"/>
</dbReference>
<proteinExistence type="inferred from homology"/>
<dbReference type="Proteomes" id="UP001375743">
    <property type="component" value="Unassembled WGS sequence"/>
</dbReference>
<dbReference type="Gene3D" id="3.40.50.300">
    <property type="entry name" value="P-loop containing nucleotide triphosphate hydrolases"/>
    <property type="match status" value="1"/>
</dbReference>
<dbReference type="PANTHER" id="PTHR30486:SF15">
    <property type="entry name" value="TYPE II_IV SECRETION SYSTEM ATPASE"/>
    <property type="match status" value="1"/>
</dbReference>
<dbReference type="InterPro" id="IPR001482">
    <property type="entry name" value="T2SS/T4SS_dom"/>
</dbReference>
<dbReference type="Gene3D" id="3.30.450.380">
    <property type="match status" value="1"/>
</dbReference>